<dbReference type="OrthoDB" id="409644at2759"/>
<dbReference type="InterPro" id="IPR021133">
    <property type="entry name" value="HEAT_type_2"/>
</dbReference>
<dbReference type="InterPro" id="IPR000225">
    <property type="entry name" value="Armadillo"/>
</dbReference>
<organism evidence="3 4">
    <name type="scientific">Nyssa sinensis</name>
    <dbReference type="NCBI Taxonomy" id="561372"/>
    <lineage>
        <taxon>Eukaryota</taxon>
        <taxon>Viridiplantae</taxon>
        <taxon>Streptophyta</taxon>
        <taxon>Embryophyta</taxon>
        <taxon>Tracheophyta</taxon>
        <taxon>Spermatophyta</taxon>
        <taxon>Magnoliopsida</taxon>
        <taxon>eudicotyledons</taxon>
        <taxon>Gunneridae</taxon>
        <taxon>Pentapetalae</taxon>
        <taxon>asterids</taxon>
        <taxon>Cornales</taxon>
        <taxon>Nyssaceae</taxon>
        <taxon>Nyssa</taxon>
    </lineage>
</organism>
<evidence type="ECO:0008006" key="5">
    <source>
        <dbReference type="Google" id="ProtNLM"/>
    </source>
</evidence>
<feature type="repeat" description="HEAT" evidence="2">
    <location>
        <begin position="32"/>
        <end position="62"/>
    </location>
</feature>
<proteinExistence type="predicted"/>
<keyword evidence="1" id="KW-0677">Repeat</keyword>
<evidence type="ECO:0000313" key="3">
    <source>
        <dbReference type="EMBL" id="KAA8523575.1"/>
    </source>
</evidence>
<dbReference type="InterPro" id="IPR011989">
    <property type="entry name" value="ARM-like"/>
</dbReference>
<dbReference type="AlphaFoldDB" id="A0A5J4ZXN4"/>
<protein>
    <recommendedName>
        <fullName evidence="5">Armadillo repeat-containing domain-containing protein</fullName>
    </recommendedName>
</protein>
<dbReference type="Pfam" id="PF00514">
    <property type="entry name" value="Arm"/>
    <property type="match status" value="1"/>
</dbReference>
<reference evidence="3 4" key="1">
    <citation type="submission" date="2019-09" db="EMBL/GenBank/DDBJ databases">
        <title>A chromosome-level genome assembly of the Chinese tupelo Nyssa sinensis.</title>
        <authorList>
            <person name="Yang X."/>
            <person name="Kang M."/>
            <person name="Yang Y."/>
            <person name="Xiong H."/>
            <person name="Wang M."/>
            <person name="Zhang Z."/>
            <person name="Wang Z."/>
            <person name="Wu H."/>
            <person name="Ma T."/>
            <person name="Liu J."/>
            <person name="Xi Z."/>
        </authorList>
    </citation>
    <scope>NUCLEOTIDE SEQUENCE [LARGE SCALE GENOMIC DNA]</scope>
    <source>
        <strain evidence="3">J267</strain>
        <tissue evidence="3">Leaf</tissue>
    </source>
</reference>
<dbReference type="Proteomes" id="UP000325577">
    <property type="component" value="Linkage Group LG4"/>
</dbReference>
<evidence type="ECO:0000313" key="4">
    <source>
        <dbReference type="Proteomes" id="UP000325577"/>
    </source>
</evidence>
<evidence type="ECO:0000256" key="2">
    <source>
        <dbReference type="PROSITE-ProRule" id="PRU00103"/>
    </source>
</evidence>
<dbReference type="InterPro" id="IPR016024">
    <property type="entry name" value="ARM-type_fold"/>
</dbReference>
<name>A0A5J4ZXN4_9ASTE</name>
<sequence>MGMVMLGRRFLGLFPGLSYNEADRVALADSGAIPILSDMLQDESEELRDNAAEALVKFSEDLLLHDRISDAFGNLSFQNMQHGLITDSCF</sequence>
<accession>A0A5J4ZXN4</accession>
<dbReference type="PROSITE" id="PS50077">
    <property type="entry name" value="HEAT_REPEAT"/>
    <property type="match status" value="1"/>
</dbReference>
<evidence type="ECO:0000256" key="1">
    <source>
        <dbReference type="ARBA" id="ARBA00022737"/>
    </source>
</evidence>
<keyword evidence="4" id="KW-1185">Reference proteome</keyword>
<gene>
    <name evidence="3" type="ORF">F0562_009998</name>
</gene>
<dbReference type="SUPFAM" id="SSF48371">
    <property type="entry name" value="ARM repeat"/>
    <property type="match status" value="1"/>
</dbReference>
<dbReference type="EMBL" id="CM018047">
    <property type="protein sequence ID" value="KAA8523575.1"/>
    <property type="molecule type" value="Genomic_DNA"/>
</dbReference>
<dbReference type="Gene3D" id="1.25.10.10">
    <property type="entry name" value="Leucine-rich Repeat Variant"/>
    <property type="match status" value="1"/>
</dbReference>